<reference evidence="10 11" key="1">
    <citation type="submission" date="2018-05" db="EMBL/GenBank/DDBJ databases">
        <title>Genomic Encyclopedia of Type Strains, Phase IV (KMG-IV): sequencing the most valuable type-strain genomes for metagenomic binning, comparative biology and taxonomic classification.</title>
        <authorList>
            <person name="Goeker M."/>
        </authorList>
    </citation>
    <scope>NUCLEOTIDE SEQUENCE [LARGE SCALE GENOMIC DNA]</scope>
    <source>
        <strain evidence="10 11">DSM 566</strain>
    </source>
</reference>
<keyword evidence="11" id="KW-1185">Reference proteome</keyword>
<accession>A0A318GZH9</accession>
<dbReference type="Proteomes" id="UP000247811">
    <property type="component" value="Unassembled WGS sequence"/>
</dbReference>
<dbReference type="InterPro" id="IPR028325">
    <property type="entry name" value="VG_K_chnl"/>
</dbReference>
<feature type="transmembrane region" description="Helical" evidence="8">
    <location>
        <begin position="131"/>
        <end position="151"/>
    </location>
</feature>
<evidence type="ECO:0000256" key="3">
    <source>
        <dbReference type="ARBA" id="ARBA00022692"/>
    </source>
</evidence>
<evidence type="ECO:0000256" key="1">
    <source>
        <dbReference type="ARBA" id="ARBA00004141"/>
    </source>
</evidence>
<evidence type="ECO:0000259" key="9">
    <source>
        <dbReference type="Pfam" id="PF07885"/>
    </source>
</evidence>
<dbReference type="GO" id="GO:0008076">
    <property type="term" value="C:voltage-gated potassium channel complex"/>
    <property type="evidence" value="ECO:0007669"/>
    <property type="project" value="InterPro"/>
</dbReference>
<dbReference type="InterPro" id="IPR013099">
    <property type="entry name" value="K_chnl_dom"/>
</dbReference>
<evidence type="ECO:0000256" key="2">
    <source>
        <dbReference type="ARBA" id="ARBA00022448"/>
    </source>
</evidence>
<gene>
    <name evidence="10" type="ORF">C7444_10852</name>
</gene>
<dbReference type="PANTHER" id="PTHR11537:SF254">
    <property type="entry name" value="POTASSIUM VOLTAGE-GATED CHANNEL PROTEIN SHAB"/>
    <property type="match status" value="1"/>
</dbReference>
<evidence type="ECO:0000256" key="8">
    <source>
        <dbReference type="SAM" id="Phobius"/>
    </source>
</evidence>
<dbReference type="GO" id="GO:0005249">
    <property type="term" value="F:voltage-gated potassium channel activity"/>
    <property type="evidence" value="ECO:0007669"/>
    <property type="project" value="InterPro"/>
</dbReference>
<evidence type="ECO:0000256" key="7">
    <source>
        <dbReference type="ARBA" id="ARBA00023303"/>
    </source>
</evidence>
<keyword evidence="7 10" id="KW-0407">Ion channel</keyword>
<keyword evidence="2" id="KW-0813">Transport</keyword>
<feature type="transmembrane region" description="Helical" evidence="8">
    <location>
        <begin position="12"/>
        <end position="33"/>
    </location>
</feature>
<proteinExistence type="predicted"/>
<feature type="transmembrane region" description="Helical" evidence="8">
    <location>
        <begin position="100"/>
        <end position="119"/>
    </location>
</feature>
<keyword evidence="3 8" id="KW-0812">Transmembrane</keyword>
<comment type="subcellular location">
    <subcellularLocation>
        <location evidence="1">Membrane</location>
        <topology evidence="1">Multi-pass membrane protein</topology>
    </subcellularLocation>
</comment>
<dbReference type="Pfam" id="PF07885">
    <property type="entry name" value="Ion_trans_2"/>
    <property type="match status" value="1"/>
</dbReference>
<protein>
    <submittedName>
        <fullName evidence="10">Voltage-gated potassium channel</fullName>
    </submittedName>
</protein>
<dbReference type="Gene3D" id="1.10.287.70">
    <property type="match status" value="1"/>
</dbReference>
<dbReference type="SUPFAM" id="SSF81324">
    <property type="entry name" value="Voltage-gated potassium channels"/>
    <property type="match status" value="1"/>
</dbReference>
<evidence type="ECO:0000256" key="5">
    <source>
        <dbReference type="ARBA" id="ARBA00023065"/>
    </source>
</evidence>
<keyword evidence="4 8" id="KW-1133">Transmembrane helix</keyword>
<evidence type="ECO:0000313" key="11">
    <source>
        <dbReference type="Proteomes" id="UP000247811"/>
    </source>
</evidence>
<evidence type="ECO:0000256" key="4">
    <source>
        <dbReference type="ARBA" id="ARBA00022989"/>
    </source>
</evidence>
<name>A0A318GZH9_9BURK</name>
<comment type="caution">
    <text evidence="10">The sequence shown here is derived from an EMBL/GenBank/DDBJ whole genome shotgun (WGS) entry which is preliminary data.</text>
</comment>
<keyword evidence="5" id="KW-0406">Ion transport</keyword>
<keyword evidence="6 8" id="KW-0472">Membrane</keyword>
<dbReference type="GO" id="GO:0001508">
    <property type="term" value="P:action potential"/>
    <property type="evidence" value="ECO:0007669"/>
    <property type="project" value="TreeGrafter"/>
</dbReference>
<feature type="transmembrane region" description="Helical" evidence="8">
    <location>
        <begin position="186"/>
        <end position="211"/>
    </location>
</feature>
<dbReference type="PANTHER" id="PTHR11537">
    <property type="entry name" value="VOLTAGE-GATED POTASSIUM CHANNEL"/>
    <property type="match status" value="1"/>
</dbReference>
<dbReference type="EMBL" id="QJJS01000008">
    <property type="protein sequence ID" value="PXW95793.1"/>
    <property type="molecule type" value="Genomic_DNA"/>
</dbReference>
<organism evidence="10 11">
    <name type="scientific">Sphaerotilus hippei</name>
    <dbReference type="NCBI Taxonomy" id="744406"/>
    <lineage>
        <taxon>Bacteria</taxon>
        <taxon>Pseudomonadati</taxon>
        <taxon>Pseudomonadota</taxon>
        <taxon>Betaproteobacteria</taxon>
        <taxon>Burkholderiales</taxon>
        <taxon>Sphaerotilaceae</taxon>
        <taxon>Sphaerotilus</taxon>
    </lineage>
</organism>
<sequence length="262" mass="28303">MTPAPSRLQRWTVTAALVLTIPAFYAELLLAVPSVLADIAYGLAAMTVLLTELPRWRADLAATQGSTRLRARLGGRHLLVLALITGLVGAAALPPSLHSTAALTLRLITAILTLAYMLWSLQHLLARGSLPVLLALALTVLFLCGVGFWWLEPGVTTLADGLWLAFTTAATVGYGDLVPTTAASKIFSVFVVLLGYGVLSLVTAAIASTWVESSERALEQQMMRDLHQEVSLLRSELARWRAVQTPLPVPPHGPDRHRHERV</sequence>
<evidence type="ECO:0000313" key="10">
    <source>
        <dbReference type="EMBL" id="PXW95793.1"/>
    </source>
</evidence>
<evidence type="ECO:0000256" key="6">
    <source>
        <dbReference type="ARBA" id="ARBA00023136"/>
    </source>
</evidence>
<feature type="transmembrane region" description="Helical" evidence="8">
    <location>
        <begin position="77"/>
        <end position="94"/>
    </location>
</feature>
<dbReference type="AlphaFoldDB" id="A0A318GZH9"/>
<feature type="domain" description="Potassium channel" evidence="9">
    <location>
        <begin position="138"/>
        <end position="209"/>
    </location>
</feature>